<gene>
    <name evidence="1" type="ORF">CFP71_14525</name>
</gene>
<sequence>MRTGEWARDHEALYKLSRDGVITVARLVEVGVPKRTCYRRCRPGQPWQRLLPGVILLRSGAPTRGQAVEGALLYGGSEAIVTGIEACRRQGLRGPKTTADRIHLLVPAGCQVSSVGYVLVERTTRMPRPVTVDGVAMAPLVRAALDECRRFTTLDPIRALLTEAVQRGGLNPEDLIQELEAGSDRGSALSREVLGDVLRGARSVAEIDAMNVWRLSGLPEPSWNRPLRTENGEYIGTPDGYFRKVLLAWEIDSYDFHFGKQQYAATLARNGRYTAAGIAVLQTLPSRLRTEPKRVAAELVAAYNAAGARLDAG</sequence>
<dbReference type="AlphaFoldDB" id="A0A229SBB9"/>
<accession>A0A229SBB9</accession>
<dbReference type="Proteomes" id="UP000215223">
    <property type="component" value="Unassembled WGS sequence"/>
</dbReference>
<comment type="caution">
    <text evidence="1">The sequence shown here is derived from an EMBL/GenBank/DDBJ whole genome shotgun (WGS) entry which is preliminary data.</text>
</comment>
<keyword evidence="2" id="KW-1185">Reference proteome</keyword>
<name>A0A229SBB9_9PSEU</name>
<reference evidence="1 2" key="1">
    <citation type="submission" date="2017-07" db="EMBL/GenBank/DDBJ databases">
        <title>Amycolatopsis thailandensis Genome sequencing and assembly.</title>
        <authorList>
            <person name="Kaur N."/>
            <person name="Mayilraj S."/>
        </authorList>
    </citation>
    <scope>NUCLEOTIDE SEQUENCE [LARGE SCALE GENOMIC DNA]</scope>
    <source>
        <strain evidence="1 2">JCM 16380</strain>
    </source>
</reference>
<evidence type="ECO:0000313" key="2">
    <source>
        <dbReference type="Proteomes" id="UP000215223"/>
    </source>
</evidence>
<organism evidence="1 2">
    <name type="scientific">Amycolatopsis thailandensis</name>
    <dbReference type="NCBI Taxonomy" id="589330"/>
    <lineage>
        <taxon>Bacteria</taxon>
        <taxon>Bacillati</taxon>
        <taxon>Actinomycetota</taxon>
        <taxon>Actinomycetes</taxon>
        <taxon>Pseudonocardiales</taxon>
        <taxon>Pseudonocardiaceae</taxon>
        <taxon>Amycolatopsis</taxon>
    </lineage>
</organism>
<proteinExistence type="predicted"/>
<evidence type="ECO:0000313" key="1">
    <source>
        <dbReference type="EMBL" id="OXM56216.1"/>
    </source>
</evidence>
<evidence type="ECO:0008006" key="3">
    <source>
        <dbReference type="Google" id="ProtNLM"/>
    </source>
</evidence>
<protein>
    <recommendedName>
        <fullName evidence="3">AbiEi antitoxin C-terminal domain-containing protein</fullName>
    </recommendedName>
</protein>
<dbReference type="EMBL" id="NMQT01000050">
    <property type="protein sequence ID" value="OXM56216.1"/>
    <property type="molecule type" value="Genomic_DNA"/>
</dbReference>
<dbReference type="OrthoDB" id="4870610at2"/>